<protein>
    <submittedName>
        <fullName evidence="1">Uncharacterized protein</fullName>
    </submittedName>
</protein>
<dbReference type="EMBL" id="CATNWA010018624">
    <property type="protein sequence ID" value="CAI9608536.1"/>
    <property type="molecule type" value="Genomic_DNA"/>
</dbReference>
<reference evidence="1" key="1">
    <citation type="submission" date="2023-05" db="EMBL/GenBank/DDBJ databases">
        <authorList>
            <person name="Stuckert A."/>
        </authorList>
    </citation>
    <scope>NUCLEOTIDE SEQUENCE</scope>
</reference>
<comment type="caution">
    <text evidence="1">The sequence shown here is derived from an EMBL/GenBank/DDBJ whole genome shotgun (WGS) entry which is preliminary data.</text>
</comment>
<gene>
    <name evidence="1" type="ORF">SPARVUS_LOCUS14121186</name>
</gene>
<dbReference type="Proteomes" id="UP001162483">
    <property type="component" value="Unassembled WGS sequence"/>
</dbReference>
<keyword evidence="2" id="KW-1185">Reference proteome</keyword>
<evidence type="ECO:0000313" key="2">
    <source>
        <dbReference type="Proteomes" id="UP001162483"/>
    </source>
</evidence>
<name>A0ABN9GLW9_9NEOB</name>
<organism evidence="1 2">
    <name type="scientific">Staurois parvus</name>
    <dbReference type="NCBI Taxonomy" id="386267"/>
    <lineage>
        <taxon>Eukaryota</taxon>
        <taxon>Metazoa</taxon>
        <taxon>Chordata</taxon>
        <taxon>Craniata</taxon>
        <taxon>Vertebrata</taxon>
        <taxon>Euteleostomi</taxon>
        <taxon>Amphibia</taxon>
        <taxon>Batrachia</taxon>
        <taxon>Anura</taxon>
        <taxon>Neobatrachia</taxon>
        <taxon>Ranoidea</taxon>
        <taxon>Ranidae</taxon>
        <taxon>Staurois</taxon>
    </lineage>
</organism>
<sequence>LNLAQCSKVSTVLLATTKPRTVHWITRQRSVTHHSREHVSTALDSSGGTITDCCSELLLLCYNPTNS</sequence>
<feature type="non-terminal residue" evidence="1">
    <location>
        <position position="1"/>
    </location>
</feature>
<accession>A0ABN9GLW9</accession>
<evidence type="ECO:0000313" key="1">
    <source>
        <dbReference type="EMBL" id="CAI9608536.1"/>
    </source>
</evidence>
<proteinExistence type="predicted"/>